<keyword evidence="2" id="KW-0472">Membrane</keyword>
<name>A0A136PUY8_9ACTN</name>
<evidence type="ECO:0000256" key="1">
    <source>
        <dbReference type="SAM" id="MobiDB-lite"/>
    </source>
</evidence>
<feature type="compositionally biased region" description="Basic and acidic residues" evidence="1">
    <location>
        <begin position="385"/>
        <end position="397"/>
    </location>
</feature>
<dbReference type="AlphaFoldDB" id="A0A136PUY8"/>
<protein>
    <recommendedName>
        <fullName evidence="5">Nitrate/nitrite sensing protein domain-containing protein</fullName>
    </recommendedName>
</protein>
<feature type="region of interest" description="Disordered" evidence="1">
    <location>
        <begin position="336"/>
        <end position="397"/>
    </location>
</feature>
<proteinExistence type="predicted"/>
<dbReference type="RefSeq" id="WP_067362911.1">
    <property type="nucleotide sequence ID" value="NZ_JBIUBN010000008.1"/>
</dbReference>
<evidence type="ECO:0000256" key="2">
    <source>
        <dbReference type="SAM" id="Phobius"/>
    </source>
</evidence>
<reference evidence="3 4" key="1">
    <citation type="submission" date="2016-01" db="EMBL/GenBank/DDBJ databases">
        <title>Whole genome sequence and analysis of Micromonospora rosaria DSM 803, which can produce antibacterial substance rosamicin.</title>
        <authorList>
            <person name="Yang H."/>
            <person name="He X."/>
            <person name="Zhu D."/>
        </authorList>
    </citation>
    <scope>NUCLEOTIDE SEQUENCE [LARGE SCALE GENOMIC DNA]</scope>
    <source>
        <strain evidence="3 4">DSM 803</strain>
    </source>
</reference>
<comment type="caution">
    <text evidence="3">The sequence shown here is derived from an EMBL/GenBank/DDBJ whole genome shotgun (WGS) entry which is preliminary data.</text>
</comment>
<evidence type="ECO:0000313" key="4">
    <source>
        <dbReference type="Proteomes" id="UP000070620"/>
    </source>
</evidence>
<accession>A0A136PUY8</accession>
<keyword evidence="2" id="KW-0812">Transmembrane</keyword>
<gene>
    <name evidence="3" type="ORF">AWW66_09510</name>
</gene>
<dbReference type="Proteomes" id="UP000070620">
    <property type="component" value="Unassembled WGS sequence"/>
</dbReference>
<keyword evidence="4" id="KW-1185">Reference proteome</keyword>
<dbReference type="OrthoDB" id="5178692at2"/>
<evidence type="ECO:0008006" key="5">
    <source>
        <dbReference type="Google" id="ProtNLM"/>
    </source>
</evidence>
<keyword evidence="2" id="KW-1133">Transmembrane helix</keyword>
<organism evidence="3 4">
    <name type="scientific">Micromonospora rosaria</name>
    <dbReference type="NCBI Taxonomy" id="47874"/>
    <lineage>
        <taxon>Bacteria</taxon>
        <taxon>Bacillati</taxon>
        <taxon>Actinomycetota</taxon>
        <taxon>Actinomycetes</taxon>
        <taxon>Micromonosporales</taxon>
        <taxon>Micromonosporaceae</taxon>
        <taxon>Micromonospora</taxon>
    </lineage>
</organism>
<feature type="transmembrane region" description="Helical" evidence="2">
    <location>
        <begin position="310"/>
        <end position="328"/>
    </location>
</feature>
<dbReference type="EMBL" id="LRQV01000023">
    <property type="protein sequence ID" value="KXK62269.1"/>
    <property type="molecule type" value="Genomic_DNA"/>
</dbReference>
<sequence>MTVPAPRVRRRPRTPGRLLPLLLATALLLPVAFLVVRAHRLVDADRSMAERERLGVEYLRALGPVTDALVEAQTAAVAGRPASRDALDRAVEEAAAVDARIGAELRSTERWAGLRAKLEGLPDRSLTDPEAAFTAYGEVTDLLLALHGKIRETSGLIRDPGSDSYFLQDGVGEEMPEAMVAAGRLTDLAVLMEQRPAAERVRSLGELATLRFAALQPANDLVNNLQSAVDSSESTDLGASVLTPLDTYQRAVEAMAAVSQPTGRAQAVDAVRLAAVRSQAQNAAKLLQPVILDELDRLLRDRVEQFDRDVALNVAAGGVAGLLLLVLAGSGWVSRRRDTPAGGDAEPVGPDGAAGAGRWEPPTGPQPGRAPATPAPVLQPVGPGREPDGWRPFDAAR</sequence>
<evidence type="ECO:0000313" key="3">
    <source>
        <dbReference type="EMBL" id="KXK62269.1"/>
    </source>
</evidence>